<name>A0A9J6DML0_RHIMP</name>
<dbReference type="GO" id="GO:0042073">
    <property type="term" value="P:intraciliary transport"/>
    <property type="evidence" value="ECO:0007669"/>
    <property type="project" value="TreeGrafter"/>
</dbReference>
<accession>A0A9J6DML0</accession>
<dbReference type="PANTHER" id="PTHR16011">
    <property type="entry name" value="IFT57/HIPPI"/>
    <property type="match status" value="1"/>
</dbReference>
<dbReference type="InterPro" id="IPR019530">
    <property type="entry name" value="Intra-flagellar_transport_57"/>
</dbReference>
<evidence type="ECO:0008006" key="7">
    <source>
        <dbReference type="Google" id="ProtNLM"/>
    </source>
</evidence>
<comment type="caution">
    <text evidence="5">The sequence shown here is derived from an EMBL/GenBank/DDBJ whole genome shotgun (WGS) entry which is preliminary data.</text>
</comment>
<dbReference type="GO" id="GO:1905515">
    <property type="term" value="P:non-motile cilium assembly"/>
    <property type="evidence" value="ECO:0007669"/>
    <property type="project" value="TreeGrafter"/>
</dbReference>
<evidence type="ECO:0000256" key="4">
    <source>
        <dbReference type="ARBA" id="ARBA00023273"/>
    </source>
</evidence>
<dbReference type="Proteomes" id="UP000821866">
    <property type="component" value="Chromosome 6"/>
</dbReference>
<dbReference type="GO" id="GO:0030992">
    <property type="term" value="C:intraciliary transport particle B"/>
    <property type="evidence" value="ECO:0007669"/>
    <property type="project" value="TreeGrafter"/>
</dbReference>
<protein>
    <recommendedName>
        <fullName evidence="7">Intraflagellar transport protein 57 homolog</fullName>
    </recommendedName>
</protein>
<dbReference type="VEuPathDB" id="VectorBase:LOC119171935"/>
<dbReference type="GO" id="GO:0005929">
    <property type="term" value="C:cilium"/>
    <property type="evidence" value="ECO:0007669"/>
    <property type="project" value="UniProtKB-SubCell"/>
</dbReference>
<keyword evidence="3" id="KW-0969">Cilium</keyword>
<dbReference type="AlphaFoldDB" id="A0A9J6DML0"/>
<sequence length="424" mass="47786">MSSKKREEPASVDEVGPGQAYLPFVVMEDLLDKLKLMNYDTEFTTQFKVKPVSRHYFAVPTNPGEQFYIFSSLAAWLIQQSGIAFETPQESDDPNTTISNILDVLRNAGTAIDFPPSRLKQGWGEHVIFVLDHLADKALRKKQFAWKTLLPPEEQLEEETVVDDAAEVTLEKIEEEMMEEQTAEDEDDDDGPVMDLDGLRTLSAGRLGGSSQLNKPEEILQSTVDSAEWKLEVERVLPQLRVTIQPDAKDWRGHLELIHQQRRELDEGLLMTRAQLERLSAGLGSVLDKLATREKYLNAQLEAPLASTKNTPGLECFDHMVSPLVTLSPALQERAAFQWQMEWPCPSTPVLAMEFAIRAWLLNSFWATPLVNIRKALSRLKQEITQMDVRIGVAVHTLLQAKIKEKGNLQDMADAPAASYDSVY</sequence>
<proteinExistence type="inferred from homology"/>
<dbReference type="GO" id="GO:0005815">
    <property type="term" value="C:microtubule organizing center"/>
    <property type="evidence" value="ECO:0007669"/>
    <property type="project" value="TreeGrafter"/>
</dbReference>
<keyword evidence="4" id="KW-0966">Cell projection</keyword>
<reference evidence="5" key="2">
    <citation type="submission" date="2021-09" db="EMBL/GenBank/DDBJ databases">
        <authorList>
            <person name="Jia N."/>
            <person name="Wang J."/>
            <person name="Shi W."/>
            <person name="Du L."/>
            <person name="Sun Y."/>
            <person name="Zhan W."/>
            <person name="Jiang J."/>
            <person name="Wang Q."/>
            <person name="Zhang B."/>
            <person name="Ji P."/>
            <person name="Sakyi L.B."/>
            <person name="Cui X."/>
            <person name="Yuan T."/>
            <person name="Jiang B."/>
            <person name="Yang W."/>
            <person name="Lam T.T.-Y."/>
            <person name="Chang Q."/>
            <person name="Ding S."/>
            <person name="Wang X."/>
            <person name="Zhu J."/>
            <person name="Ruan X."/>
            <person name="Zhao L."/>
            <person name="Wei J."/>
            <person name="Que T."/>
            <person name="Du C."/>
            <person name="Cheng J."/>
            <person name="Dai P."/>
            <person name="Han X."/>
            <person name="Huang E."/>
            <person name="Gao Y."/>
            <person name="Liu J."/>
            <person name="Shao H."/>
            <person name="Ye R."/>
            <person name="Li L."/>
            <person name="Wei W."/>
            <person name="Wang X."/>
            <person name="Wang C."/>
            <person name="Huo Q."/>
            <person name="Li W."/>
            <person name="Guo W."/>
            <person name="Chen H."/>
            <person name="Chen S."/>
            <person name="Zhou L."/>
            <person name="Zhou L."/>
            <person name="Ni X."/>
            <person name="Tian J."/>
            <person name="Zhou Y."/>
            <person name="Sheng Y."/>
            <person name="Liu T."/>
            <person name="Pan Y."/>
            <person name="Xia L."/>
            <person name="Li J."/>
            <person name="Zhao F."/>
            <person name="Cao W."/>
        </authorList>
    </citation>
    <scope>NUCLEOTIDE SEQUENCE</scope>
    <source>
        <strain evidence="5">Rmic-2018</strain>
        <tissue evidence="5">Larvae</tissue>
    </source>
</reference>
<comment type="similarity">
    <text evidence="2">Belongs to the IFT57 family.</text>
</comment>
<evidence type="ECO:0000313" key="5">
    <source>
        <dbReference type="EMBL" id="KAH8023367.1"/>
    </source>
</evidence>
<dbReference type="Pfam" id="PF10498">
    <property type="entry name" value="IFT57"/>
    <property type="match status" value="1"/>
</dbReference>
<evidence type="ECO:0000256" key="2">
    <source>
        <dbReference type="ARBA" id="ARBA00009415"/>
    </source>
</evidence>
<keyword evidence="6" id="KW-1185">Reference proteome</keyword>
<evidence type="ECO:0000256" key="1">
    <source>
        <dbReference type="ARBA" id="ARBA00004138"/>
    </source>
</evidence>
<organism evidence="5 6">
    <name type="scientific">Rhipicephalus microplus</name>
    <name type="common">Cattle tick</name>
    <name type="synonym">Boophilus microplus</name>
    <dbReference type="NCBI Taxonomy" id="6941"/>
    <lineage>
        <taxon>Eukaryota</taxon>
        <taxon>Metazoa</taxon>
        <taxon>Ecdysozoa</taxon>
        <taxon>Arthropoda</taxon>
        <taxon>Chelicerata</taxon>
        <taxon>Arachnida</taxon>
        <taxon>Acari</taxon>
        <taxon>Parasitiformes</taxon>
        <taxon>Ixodida</taxon>
        <taxon>Ixodoidea</taxon>
        <taxon>Ixodidae</taxon>
        <taxon>Rhipicephalinae</taxon>
        <taxon>Rhipicephalus</taxon>
        <taxon>Boophilus</taxon>
    </lineage>
</organism>
<gene>
    <name evidence="5" type="ORF">HPB51_013205</name>
</gene>
<reference evidence="5" key="1">
    <citation type="journal article" date="2020" name="Cell">
        <title>Large-Scale Comparative Analyses of Tick Genomes Elucidate Their Genetic Diversity and Vector Capacities.</title>
        <authorList>
            <consortium name="Tick Genome and Microbiome Consortium (TIGMIC)"/>
            <person name="Jia N."/>
            <person name="Wang J."/>
            <person name="Shi W."/>
            <person name="Du L."/>
            <person name="Sun Y."/>
            <person name="Zhan W."/>
            <person name="Jiang J.F."/>
            <person name="Wang Q."/>
            <person name="Zhang B."/>
            <person name="Ji P."/>
            <person name="Bell-Sakyi L."/>
            <person name="Cui X.M."/>
            <person name="Yuan T.T."/>
            <person name="Jiang B.G."/>
            <person name="Yang W.F."/>
            <person name="Lam T.T."/>
            <person name="Chang Q.C."/>
            <person name="Ding S.J."/>
            <person name="Wang X.J."/>
            <person name="Zhu J.G."/>
            <person name="Ruan X.D."/>
            <person name="Zhao L."/>
            <person name="Wei J.T."/>
            <person name="Ye R.Z."/>
            <person name="Que T.C."/>
            <person name="Du C.H."/>
            <person name="Zhou Y.H."/>
            <person name="Cheng J.X."/>
            <person name="Dai P.F."/>
            <person name="Guo W.B."/>
            <person name="Han X.H."/>
            <person name="Huang E.J."/>
            <person name="Li L.F."/>
            <person name="Wei W."/>
            <person name="Gao Y.C."/>
            <person name="Liu J.Z."/>
            <person name="Shao H.Z."/>
            <person name="Wang X."/>
            <person name="Wang C.C."/>
            <person name="Yang T.C."/>
            <person name="Huo Q.B."/>
            <person name="Li W."/>
            <person name="Chen H.Y."/>
            <person name="Chen S.E."/>
            <person name="Zhou L.G."/>
            <person name="Ni X.B."/>
            <person name="Tian J.H."/>
            <person name="Sheng Y."/>
            <person name="Liu T."/>
            <person name="Pan Y.S."/>
            <person name="Xia L.Y."/>
            <person name="Li J."/>
            <person name="Zhao F."/>
            <person name="Cao W.C."/>
        </authorList>
    </citation>
    <scope>NUCLEOTIDE SEQUENCE</scope>
    <source>
        <strain evidence="5">Rmic-2018</strain>
    </source>
</reference>
<dbReference type="EMBL" id="JABSTU010000008">
    <property type="protein sequence ID" value="KAH8023367.1"/>
    <property type="molecule type" value="Genomic_DNA"/>
</dbReference>
<evidence type="ECO:0000256" key="3">
    <source>
        <dbReference type="ARBA" id="ARBA00023069"/>
    </source>
</evidence>
<dbReference type="GO" id="GO:0005794">
    <property type="term" value="C:Golgi apparatus"/>
    <property type="evidence" value="ECO:0007669"/>
    <property type="project" value="TreeGrafter"/>
</dbReference>
<evidence type="ECO:0000313" key="6">
    <source>
        <dbReference type="Proteomes" id="UP000821866"/>
    </source>
</evidence>
<dbReference type="PANTHER" id="PTHR16011:SF0">
    <property type="entry name" value="INTRAFLAGELLAR TRANSPORT PROTEIN 57 HOMOLOG"/>
    <property type="match status" value="1"/>
</dbReference>
<comment type="subcellular location">
    <subcellularLocation>
        <location evidence="1">Cell projection</location>
        <location evidence="1">Cilium</location>
    </subcellularLocation>
</comment>